<dbReference type="RefSeq" id="WP_006905871.1">
    <property type="nucleotide sequence ID" value="NZ_GG665866.1"/>
</dbReference>
<accession>C4GA36</accession>
<reference evidence="2" key="1">
    <citation type="submission" date="2009-04" db="EMBL/GenBank/DDBJ databases">
        <authorList>
            <person name="Weinstock G."/>
            <person name="Sodergren E."/>
            <person name="Clifton S."/>
            <person name="Fulton L."/>
            <person name="Fulton B."/>
            <person name="Courtney L."/>
            <person name="Fronick C."/>
            <person name="Harrison M."/>
            <person name="Strong C."/>
            <person name="Farmer C."/>
            <person name="Delahaunty K."/>
            <person name="Markovic C."/>
            <person name="Hall O."/>
            <person name="Minx P."/>
            <person name="Tomlinson C."/>
            <person name="Mitreva M."/>
            <person name="Nelson J."/>
            <person name="Hou S."/>
            <person name="Wollam A."/>
            <person name="Pepin K.H."/>
            <person name="Johnson M."/>
            <person name="Bhonagiri V."/>
            <person name="Nash W.E."/>
            <person name="Warren W."/>
            <person name="Chinwalla A."/>
            <person name="Mardis E.R."/>
            <person name="Wilson R.K."/>
        </authorList>
    </citation>
    <scope>NUCLEOTIDE SEQUENCE [LARGE SCALE GENOMIC DNA]</scope>
    <source>
        <strain evidence="2">DSM 14600</strain>
    </source>
</reference>
<sequence>MDLLREIGRSLRELLLRLGTLIRRHWKLFLFIALAIGLVFLVFFVQRRRQYRSYRVISSQKLDDASGTGYQLFQNNILAYNTDGNSYMTTAGDLLWSQSYQMSSPHLDAGDVYAVIYDRGGTGIYLFSKEGNRAHITTNLPVAEAKVADNGSIAVLMQNDKVGYLHLYNADGNLTASGEVHLETTGYPVSIAISQDGQRLALALADVSGGKAHSRLQIYDFGAAGKNADKHIVASFDYDDSLIGEIAYVKGGNLAVYTDKKILLYHNHTKPGLLNELPVEGQIRSVYFNQSYFGYITTSTNAAGQNTLYLYTFNNRGRRVSRAQIDMSYNRVEMLANNEIALYGDKRLEIYNLAGTRKFSGDLKSAVGAVIPGSGSRDYLFVREGSLDHARLK</sequence>
<keyword evidence="1" id="KW-0812">Transmembrane</keyword>
<organism evidence="2 3">
    <name type="scientific">Shuttleworthella satelles DSM 14600</name>
    <dbReference type="NCBI Taxonomy" id="626523"/>
    <lineage>
        <taxon>Bacteria</taxon>
        <taxon>Bacillati</taxon>
        <taxon>Bacillota</taxon>
        <taxon>Clostridia</taxon>
        <taxon>Lachnospirales</taxon>
        <taxon>Lachnospiraceae</taxon>
        <taxon>Shuttleworthella</taxon>
    </lineage>
</organism>
<comment type="caution">
    <text evidence="2">The sequence shown here is derived from an EMBL/GenBank/DDBJ whole genome shotgun (WGS) entry which is preliminary data.</text>
</comment>
<name>C4GA36_9FIRM</name>
<evidence type="ECO:0000313" key="2">
    <source>
        <dbReference type="EMBL" id="EEP29483.1"/>
    </source>
</evidence>
<keyword evidence="3" id="KW-1185">Reference proteome</keyword>
<evidence type="ECO:0000256" key="1">
    <source>
        <dbReference type="SAM" id="Phobius"/>
    </source>
</evidence>
<feature type="transmembrane region" description="Helical" evidence="1">
    <location>
        <begin position="26"/>
        <end position="45"/>
    </location>
</feature>
<keyword evidence="1" id="KW-1133">Transmembrane helix</keyword>
<dbReference type="eggNOG" id="ENOG502ZBIU">
    <property type="taxonomic scope" value="Bacteria"/>
</dbReference>
<evidence type="ECO:0000313" key="3">
    <source>
        <dbReference type="Proteomes" id="UP000003494"/>
    </source>
</evidence>
<dbReference type="InterPro" id="IPR043765">
    <property type="entry name" value="DUF5711"/>
</dbReference>
<dbReference type="Proteomes" id="UP000003494">
    <property type="component" value="Unassembled WGS sequence"/>
</dbReference>
<gene>
    <name evidence="2" type="ORF">GCWU000342_00848</name>
</gene>
<dbReference type="Pfam" id="PF18975">
    <property type="entry name" value="DUF5711"/>
    <property type="match status" value="1"/>
</dbReference>
<proteinExistence type="predicted"/>
<dbReference type="AlphaFoldDB" id="C4GA36"/>
<keyword evidence="1" id="KW-0472">Membrane</keyword>
<dbReference type="SUPFAM" id="SSF69322">
    <property type="entry name" value="Tricorn protease domain 2"/>
    <property type="match status" value="1"/>
</dbReference>
<dbReference type="HOGENOM" id="CLU_043795_1_0_9"/>
<dbReference type="EMBL" id="ACIP02000001">
    <property type="protein sequence ID" value="EEP29483.1"/>
    <property type="molecule type" value="Genomic_DNA"/>
</dbReference>
<protein>
    <submittedName>
        <fullName evidence="2">Uncharacterized protein</fullName>
    </submittedName>
</protein>
<dbReference type="STRING" id="626523.GCWU000342_00848"/>